<dbReference type="InterPro" id="IPR021133">
    <property type="entry name" value="HEAT_type_2"/>
</dbReference>
<dbReference type="Pfam" id="PF25767">
    <property type="entry name" value="ARM_TBCD_2nd"/>
    <property type="match status" value="1"/>
</dbReference>
<dbReference type="GO" id="GO:0007023">
    <property type="term" value="P:post-chaperonin tubulin folding pathway"/>
    <property type="evidence" value="ECO:0007669"/>
    <property type="project" value="InterPro"/>
</dbReference>
<evidence type="ECO:0000259" key="4">
    <source>
        <dbReference type="Pfam" id="PF25767"/>
    </source>
</evidence>
<proteinExistence type="predicted"/>
<dbReference type="InterPro" id="IPR011989">
    <property type="entry name" value="ARM-like"/>
</dbReference>
<dbReference type="InterPro" id="IPR033162">
    <property type="entry name" value="TBCD"/>
</dbReference>
<dbReference type="GO" id="GO:0007021">
    <property type="term" value="P:tubulin complex assembly"/>
    <property type="evidence" value="ECO:0007669"/>
    <property type="project" value="InterPro"/>
</dbReference>
<dbReference type="PANTHER" id="PTHR12658">
    <property type="entry name" value="BETA-TUBULIN COFACTOR D"/>
    <property type="match status" value="1"/>
</dbReference>
<dbReference type="AlphaFoldDB" id="A0A1J9S6J2"/>
<dbReference type="PANTHER" id="PTHR12658:SF0">
    <property type="entry name" value="TUBULIN-SPECIFIC CHAPERONE D"/>
    <property type="match status" value="1"/>
</dbReference>
<dbReference type="InterPro" id="IPR058033">
    <property type="entry name" value="ARM_TBCD_2nd"/>
</dbReference>
<dbReference type="InterPro" id="IPR022577">
    <property type="entry name" value="TBCD_C"/>
</dbReference>
<keyword evidence="1" id="KW-0143">Chaperone</keyword>
<dbReference type="OrthoDB" id="10253476at2759"/>
<name>A0A1J9S6J2_9PEZI</name>
<evidence type="ECO:0000256" key="2">
    <source>
        <dbReference type="PROSITE-ProRule" id="PRU00103"/>
    </source>
</evidence>
<protein>
    <submittedName>
        <fullName evidence="5">Beta-tubulin cofactor d</fullName>
    </submittedName>
</protein>
<dbReference type="SUPFAM" id="SSF48371">
    <property type="entry name" value="ARM repeat"/>
    <property type="match status" value="2"/>
</dbReference>
<dbReference type="Pfam" id="PF23579">
    <property type="entry name" value="ARM_TBCD"/>
    <property type="match status" value="1"/>
</dbReference>
<feature type="domain" description="Tubulin-folding cofactor D ARM repeats" evidence="4">
    <location>
        <begin position="329"/>
        <end position="535"/>
    </location>
</feature>
<dbReference type="RefSeq" id="XP_020131824.1">
    <property type="nucleotide sequence ID" value="XM_020271426.1"/>
</dbReference>
<organism evidence="5 6">
    <name type="scientific">Diplodia corticola</name>
    <dbReference type="NCBI Taxonomy" id="236234"/>
    <lineage>
        <taxon>Eukaryota</taxon>
        <taxon>Fungi</taxon>
        <taxon>Dikarya</taxon>
        <taxon>Ascomycota</taxon>
        <taxon>Pezizomycotina</taxon>
        <taxon>Dothideomycetes</taxon>
        <taxon>Dothideomycetes incertae sedis</taxon>
        <taxon>Botryosphaeriales</taxon>
        <taxon>Botryosphaeriaceae</taxon>
        <taxon>Diplodia</taxon>
    </lineage>
</organism>
<dbReference type="GO" id="GO:0005096">
    <property type="term" value="F:GTPase activator activity"/>
    <property type="evidence" value="ECO:0007669"/>
    <property type="project" value="InterPro"/>
</dbReference>
<dbReference type="GeneID" id="31011685"/>
<keyword evidence="6" id="KW-1185">Reference proteome</keyword>
<dbReference type="GO" id="GO:0000226">
    <property type="term" value="P:microtubule cytoskeleton organization"/>
    <property type="evidence" value="ECO:0007669"/>
    <property type="project" value="TreeGrafter"/>
</dbReference>
<evidence type="ECO:0000259" key="3">
    <source>
        <dbReference type="Pfam" id="PF12612"/>
    </source>
</evidence>
<evidence type="ECO:0000313" key="6">
    <source>
        <dbReference type="Proteomes" id="UP000183809"/>
    </source>
</evidence>
<dbReference type="Gene3D" id="1.25.10.10">
    <property type="entry name" value="Leucine-rich Repeat Variant"/>
    <property type="match status" value="1"/>
</dbReference>
<dbReference type="Proteomes" id="UP000183809">
    <property type="component" value="Unassembled WGS sequence"/>
</dbReference>
<gene>
    <name evidence="5" type="ORF">BKCO1_16000154</name>
</gene>
<dbReference type="PROSITE" id="PS50077">
    <property type="entry name" value="HEAT_REPEAT"/>
    <property type="match status" value="1"/>
</dbReference>
<accession>A0A1J9S6J2</accession>
<sequence length="1160" mass="127340">MDAIDDEDIRLQRASAGLLSDLRSSLGKILWKSTPASAGHRRIHRLVRQRDLDRLLSFVEPFQEEPQLLDTHLRDVVPQLVDAYLEYLPHSTGTPVKPKAVPLPLAVSRILYTLCKVRGQKVIVGFFNNEPRYLEPILDHFEKGLGDESFVWEEKFVALLWLSHLMLAPFDLASISSGQPAETAQQRTGIVLPDSLPGVVNRIIPICIDYLKCATRERDAAASLLVRLSLRPDMRKVGLLESLVKWALSFFSSTTESVSDIHTCLGVLAFLSGLVASANKDELGEFLMDIYKACDFIVKQENLEFVKSSAVARKLVIKTFRHIVVHYLQSDSSEDSSAVLEDVIDFLLQTVGDGDSPVRYAASKALSIITMKLEPEMGAEVIEAILGCLNEDVLWDGSARNLSAVNPLRWHGLTLALSQLLYRRAPSTDQLPDILNALILALTFEQRSATGGSIGTNVRDAACFGIWAVSRRYTTKELLLVSTTSIRAAGGHDQALVIPQILAIELLVAACLDPAGNIRRGSSAALQELIGRHPNTVLEGISLVQIVDFHAVGLRDRAISQVGFKAAQLGQIYWDSLFAELLRWRGVGSLDPPSRTSTANAIGRLSTIQPFNTVKAMVERVSNQLCKLHVRDVEERHGLILSLASLITESSRRHSPEPSAQSVEHATPLRGQELAEIAGLWSLLDGQLDLPERAFTSPALRPDLTAAAICTFIAALASLTNSLGDDISFLPVPFTKILAMAPLRLCLGRTEDSVLRTVPSAISTVSLLLNADDRREEVHSWLNHLKSSNVRTVLRDPGYAIAIGAIYSAVADDADRVRIIELLSSRCTERVGIEARVVALQSLQLVFEAVAVTTRSSLNSKIAEALITALNDYTINERGDVGSLVRLEALNAVDSAWKYGLIADLEQEPQILADVTRLSLEKLDKVRLRAALCLQHNGKGYFDTESQLTASGISSHDYFTRAIKYFNSDTTATTGLAIVEGYISSAGMGSESVVQASRLALVEHLQALPTESDGFSLFHVANTILDVCKAHLANDRIIVPMLEVLAFLLDAQVFQRLVGSSFKWRNLLSLVQKAHFKSNNMQKLYLALDVYRGLSDVQVIRQEVRTKLASMLLHPFPKVRVAAAETLFVVSANEELKGHDWSQPSKNLKGIADGIKAQIV</sequence>
<comment type="caution">
    <text evidence="5">The sequence shown here is derived from an EMBL/GenBank/DDBJ whole genome shotgun (WGS) entry which is preliminary data.</text>
</comment>
<dbReference type="InterPro" id="IPR016024">
    <property type="entry name" value="ARM-type_fold"/>
</dbReference>
<reference evidence="5 6" key="1">
    <citation type="submission" date="2016-10" db="EMBL/GenBank/DDBJ databases">
        <title>Proteomics and genomics reveal pathogen-plant mechanisms compatible with a hemibiotrophic lifestyle of Diplodia corticola.</title>
        <authorList>
            <person name="Fernandes I."/>
            <person name="De Jonge R."/>
            <person name="Van De Peer Y."/>
            <person name="Devreese B."/>
            <person name="Alves A."/>
            <person name="Esteves A.C."/>
        </authorList>
    </citation>
    <scope>NUCLEOTIDE SEQUENCE [LARGE SCALE GENOMIC DNA]</scope>
    <source>
        <strain evidence="5 6">CBS 112549</strain>
    </source>
</reference>
<feature type="repeat" description="HEAT" evidence="2">
    <location>
        <begin position="343"/>
        <end position="380"/>
    </location>
</feature>
<evidence type="ECO:0000256" key="1">
    <source>
        <dbReference type="ARBA" id="ARBA00023186"/>
    </source>
</evidence>
<dbReference type="STRING" id="236234.A0A1J9S6J2"/>
<feature type="domain" description="Tubulin-folding cofactor D C-terminal" evidence="3">
    <location>
        <begin position="910"/>
        <end position="1083"/>
    </location>
</feature>
<dbReference type="GO" id="GO:0048487">
    <property type="term" value="F:beta-tubulin binding"/>
    <property type="evidence" value="ECO:0007669"/>
    <property type="project" value="InterPro"/>
</dbReference>
<dbReference type="Pfam" id="PF12612">
    <property type="entry name" value="TFCD_C"/>
    <property type="match status" value="1"/>
</dbReference>
<dbReference type="EMBL" id="MNUE01000016">
    <property type="protein sequence ID" value="OJD35564.1"/>
    <property type="molecule type" value="Genomic_DNA"/>
</dbReference>
<evidence type="ECO:0000313" key="5">
    <source>
        <dbReference type="EMBL" id="OJD35564.1"/>
    </source>
</evidence>